<dbReference type="GO" id="GO:0008782">
    <property type="term" value="F:adenosylhomocysteine nucleosidase activity"/>
    <property type="evidence" value="ECO:0007669"/>
    <property type="project" value="TreeGrafter"/>
</dbReference>
<dbReference type="EMBL" id="VKKU01000001">
    <property type="protein sequence ID" value="TSB05061.1"/>
    <property type="molecule type" value="Genomic_DNA"/>
</dbReference>
<dbReference type="PANTHER" id="PTHR46832">
    <property type="entry name" value="5'-METHYLTHIOADENOSINE/S-ADENOSYLHOMOCYSTEINE NUCLEOSIDASE"/>
    <property type="match status" value="1"/>
</dbReference>
<dbReference type="CDD" id="cd09008">
    <property type="entry name" value="MTAN"/>
    <property type="match status" value="1"/>
</dbReference>
<dbReference type="GO" id="GO:0019284">
    <property type="term" value="P:L-methionine salvage from S-adenosylmethionine"/>
    <property type="evidence" value="ECO:0007669"/>
    <property type="project" value="TreeGrafter"/>
</dbReference>
<dbReference type="Proteomes" id="UP000320160">
    <property type="component" value="Unassembled WGS sequence"/>
</dbReference>
<dbReference type="Pfam" id="PF01048">
    <property type="entry name" value="PNP_UDP_1"/>
    <property type="match status" value="1"/>
</dbReference>
<dbReference type="SUPFAM" id="SSF53167">
    <property type="entry name" value="Purine and uridine phosphorylases"/>
    <property type="match status" value="1"/>
</dbReference>
<evidence type="ECO:0000259" key="1">
    <source>
        <dbReference type="Pfam" id="PF01048"/>
    </source>
</evidence>
<gene>
    <name evidence="2" type="ORF">FOM92_06675</name>
</gene>
<dbReference type="Gene3D" id="3.40.50.1580">
    <property type="entry name" value="Nucleoside phosphorylase domain"/>
    <property type="match status" value="1"/>
</dbReference>
<protein>
    <submittedName>
        <fullName evidence="2">5'-methylthioadenosine/S-adenosylhomocysteine nucleosidase</fullName>
    </submittedName>
</protein>
<dbReference type="InterPro" id="IPR000845">
    <property type="entry name" value="Nucleoside_phosphorylase_d"/>
</dbReference>
<dbReference type="GO" id="GO:0008930">
    <property type="term" value="F:methylthioadenosine nucleosidase activity"/>
    <property type="evidence" value="ECO:0007669"/>
    <property type="project" value="TreeGrafter"/>
</dbReference>
<evidence type="ECO:0000313" key="2">
    <source>
        <dbReference type="EMBL" id="TSB05061.1"/>
    </source>
</evidence>
<dbReference type="AlphaFoldDB" id="A0A553WK75"/>
<comment type="caution">
    <text evidence="2">The sequence shown here is derived from an EMBL/GenBank/DDBJ whole genome shotgun (WGS) entry which is preliminary data.</text>
</comment>
<name>A0A553WK75_9SPHN</name>
<dbReference type="InterPro" id="IPR035994">
    <property type="entry name" value="Nucleoside_phosphorylase_sf"/>
</dbReference>
<reference evidence="2 3" key="1">
    <citation type="submission" date="2019-07" db="EMBL/GenBank/DDBJ databases">
        <authorList>
            <person name="Park M."/>
        </authorList>
    </citation>
    <scope>NUCLEOTIDE SEQUENCE [LARGE SCALE GENOMIC DNA]</scope>
    <source>
        <strain evidence="2 3">KCTC32445</strain>
    </source>
</reference>
<organism evidence="2 3">
    <name type="scientific">Sphingorhabdus contaminans</name>
    <dbReference type="NCBI Taxonomy" id="1343899"/>
    <lineage>
        <taxon>Bacteria</taxon>
        <taxon>Pseudomonadati</taxon>
        <taxon>Pseudomonadota</taxon>
        <taxon>Alphaproteobacteria</taxon>
        <taxon>Sphingomonadales</taxon>
        <taxon>Sphingomonadaceae</taxon>
        <taxon>Sphingorhabdus</taxon>
    </lineage>
</organism>
<dbReference type="PANTHER" id="PTHR46832:SF1">
    <property type="entry name" value="5'-METHYLTHIOADENOSINE_S-ADENOSYLHOMOCYSTEINE NUCLEOSIDASE"/>
    <property type="match status" value="1"/>
</dbReference>
<sequence length="225" mass="23852">MIQHIGIITGVDAEAAALFPGQSKDSEPLHGFLVRQVEYAGKNIAITCSGIGKVNAAMAAMMLVEHYNVQMLLVVGTAGKLSDIDGDCFQITEAVQGDYGASRHDHFAHYSAGAWPIGEEHIEPFRAMPTPDIGLPKVRIITGDCFVENADHGRRLHQALGGDIIDMETAAVAQAAARMNLPWAAIKATTDNADGSSSGDFQSNLKRGAKRAAEAAERMIALIGA</sequence>
<dbReference type="RefSeq" id="WP_143775977.1">
    <property type="nucleotide sequence ID" value="NZ_VKKU01000001.1"/>
</dbReference>
<dbReference type="GO" id="GO:0005829">
    <property type="term" value="C:cytosol"/>
    <property type="evidence" value="ECO:0007669"/>
    <property type="project" value="TreeGrafter"/>
</dbReference>
<accession>A0A553WK75</accession>
<evidence type="ECO:0000313" key="3">
    <source>
        <dbReference type="Proteomes" id="UP000320160"/>
    </source>
</evidence>
<proteinExistence type="predicted"/>
<dbReference type="GO" id="GO:0009116">
    <property type="term" value="P:nucleoside metabolic process"/>
    <property type="evidence" value="ECO:0007669"/>
    <property type="project" value="InterPro"/>
</dbReference>
<keyword evidence="3" id="KW-1185">Reference proteome</keyword>
<dbReference type="OrthoDB" id="6677713at2"/>
<feature type="domain" description="Nucleoside phosphorylase" evidence="1">
    <location>
        <begin position="5"/>
        <end position="221"/>
    </location>
</feature>